<accession>A0AAW1PW62</accession>
<dbReference type="SUPFAM" id="SSF51316">
    <property type="entry name" value="Mss4-like"/>
    <property type="match status" value="1"/>
</dbReference>
<sequence>MRASQWRNPMACIIYPEAHVQTIGKDSVRHYSVRSSDVRRGFCEDCHWHLYNYVQPLHIYSIPAKNLEGKVVHRPQQHLHFQEATEANKAAYANDGLRK</sequence>
<name>A0AAW1PW62_9CHLO</name>
<evidence type="ECO:0000313" key="2">
    <source>
        <dbReference type="Proteomes" id="UP001465755"/>
    </source>
</evidence>
<reference evidence="1 2" key="1">
    <citation type="journal article" date="2024" name="Nat. Commun.">
        <title>Phylogenomics reveals the evolutionary origins of lichenization in chlorophyte algae.</title>
        <authorList>
            <person name="Puginier C."/>
            <person name="Libourel C."/>
            <person name="Otte J."/>
            <person name="Skaloud P."/>
            <person name="Haon M."/>
            <person name="Grisel S."/>
            <person name="Petersen M."/>
            <person name="Berrin J.G."/>
            <person name="Delaux P.M."/>
            <person name="Dal Grande F."/>
            <person name="Keller J."/>
        </authorList>
    </citation>
    <scope>NUCLEOTIDE SEQUENCE [LARGE SCALE GENOMIC DNA]</scope>
    <source>
        <strain evidence="1 2">SAG 2036</strain>
    </source>
</reference>
<dbReference type="InterPro" id="IPR011057">
    <property type="entry name" value="Mss4-like_sf"/>
</dbReference>
<dbReference type="EMBL" id="JALJOQ010000003">
    <property type="protein sequence ID" value="KAK9813711.1"/>
    <property type="molecule type" value="Genomic_DNA"/>
</dbReference>
<dbReference type="Proteomes" id="UP001465755">
    <property type="component" value="Unassembled WGS sequence"/>
</dbReference>
<comment type="caution">
    <text evidence="1">The sequence shown here is derived from an EMBL/GenBank/DDBJ whole genome shotgun (WGS) entry which is preliminary data.</text>
</comment>
<organism evidence="1 2">
    <name type="scientific">Symbiochloris irregularis</name>
    <dbReference type="NCBI Taxonomy" id="706552"/>
    <lineage>
        <taxon>Eukaryota</taxon>
        <taxon>Viridiplantae</taxon>
        <taxon>Chlorophyta</taxon>
        <taxon>core chlorophytes</taxon>
        <taxon>Trebouxiophyceae</taxon>
        <taxon>Trebouxiales</taxon>
        <taxon>Trebouxiaceae</taxon>
        <taxon>Symbiochloris</taxon>
    </lineage>
</organism>
<gene>
    <name evidence="1" type="ORF">WJX73_004694</name>
</gene>
<evidence type="ECO:0008006" key="3">
    <source>
        <dbReference type="Google" id="ProtNLM"/>
    </source>
</evidence>
<protein>
    <recommendedName>
        <fullName evidence="3">CENP-V/GFA domain-containing protein</fullName>
    </recommendedName>
</protein>
<dbReference type="Gene3D" id="3.90.1590.10">
    <property type="entry name" value="glutathione-dependent formaldehyde- activating enzyme (gfa)"/>
    <property type="match status" value="1"/>
</dbReference>
<proteinExistence type="predicted"/>
<dbReference type="AlphaFoldDB" id="A0AAW1PW62"/>
<keyword evidence="2" id="KW-1185">Reference proteome</keyword>
<evidence type="ECO:0000313" key="1">
    <source>
        <dbReference type="EMBL" id="KAK9813711.1"/>
    </source>
</evidence>